<reference evidence="2" key="2">
    <citation type="journal article" date="2023" name="ISME Commun">
        <title>Characterization of a bloom-associated alphaproteobacterial lineage, 'Candidatus Phycosocius': insights into freshwater algal-bacterial interactions.</title>
        <authorList>
            <person name="Tanabe Y."/>
            <person name="Yamaguchi H."/>
            <person name="Yoshida M."/>
            <person name="Kai A."/>
            <person name="Okazaki Y."/>
        </authorList>
    </citation>
    <scope>NUCLEOTIDE SEQUENCE</scope>
    <source>
        <strain evidence="2">BOTRYCO-1</strain>
    </source>
</reference>
<evidence type="ECO:0000313" key="3">
    <source>
        <dbReference type="Proteomes" id="UP001161064"/>
    </source>
</evidence>
<dbReference type="Proteomes" id="UP001161064">
    <property type="component" value="Unassembled WGS sequence"/>
</dbReference>
<dbReference type="InterPro" id="IPR039315">
    <property type="entry name" value="CheW"/>
</dbReference>
<keyword evidence="3" id="KW-1185">Reference proteome</keyword>
<dbReference type="Gene3D" id="2.40.50.180">
    <property type="entry name" value="CheA-289, Domain 4"/>
    <property type="match status" value="1"/>
</dbReference>
<reference evidence="2" key="1">
    <citation type="submission" date="2021-05" db="EMBL/GenBank/DDBJ databases">
        <authorList>
            <person name="Tanabe Y."/>
        </authorList>
    </citation>
    <scope>NUCLEOTIDE SEQUENCE</scope>
    <source>
        <strain evidence="2">BOTRYCO-1</strain>
    </source>
</reference>
<dbReference type="EMBL" id="BPFZ01000014">
    <property type="protein sequence ID" value="GIU67839.1"/>
    <property type="molecule type" value="Genomic_DNA"/>
</dbReference>
<dbReference type="InterPro" id="IPR002545">
    <property type="entry name" value="CheW-lke_dom"/>
</dbReference>
<protein>
    <submittedName>
        <fullName evidence="2">Chemotaxis protein CheW</fullName>
    </submittedName>
</protein>
<evidence type="ECO:0000259" key="1">
    <source>
        <dbReference type="PROSITE" id="PS50851"/>
    </source>
</evidence>
<dbReference type="RefSeq" id="WP_284361019.1">
    <property type="nucleotide sequence ID" value="NZ_BPFZ01000014.1"/>
</dbReference>
<evidence type="ECO:0000313" key="2">
    <source>
        <dbReference type="EMBL" id="GIU67839.1"/>
    </source>
</evidence>
<dbReference type="Pfam" id="PF01584">
    <property type="entry name" value="CheW"/>
    <property type="match status" value="1"/>
</dbReference>
<feature type="domain" description="CheW-like" evidence="1">
    <location>
        <begin position="19"/>
        <end position="160"/>
    </location>
</feature>
<dbReference type="InterPro" id="IPR036061">
    <property type="entry name" value="CheW-like_dom_sf"/>
</dbReference>
<dbReference type="PANTHER" id="PTHR22617">
    <property type="entry name" value="CHEMOTAXIS SENSOR HISTIDINE KINASE-RELATED"/>
    <property type="match status" value="1"/>
</dbReference>
<accession>A0ABQ4PYU3</accession>
<proteinExistence type="predicted"/>
<dbReference type="PANTHER" id="PTHR22617:SF23">
    <property type="entry name" value="CHEMOTAXIS PROTEIN CHEW"/>
    <property type="match status" value="1"/>
</dbReference>
<organism evidence="2 3">
    <name type="scientific">Candidatus Phycosocius spiralis</name>
    <dbReference type="NCBI Taxonomy" id="2815099"/>
    <lineage>
        <taxon>Bacteria</taxon>
        <taxon>Pseudomonadati</taxon>
        <taxon>Pseudomonadota</taxon>
        <taxon>Alphaproteobacteria</taxon>
        <taxon>Caulobacterales</taxon>
        <taxon>Caulobacterales incertae sedis</taxon>
        <taxon>Candidatus Phycosocius</taxon>
    </lineage>
</organism>
<comment type="caution">
    <text evidence="2">The sequence shown here is derived from an EMBL/GenBank/DDBJ whole genome shotgun (WGS) entry which is preliminary data.</text>
</comment>
<name>A0ABQ4PYU3_9PROT</name>
<gene>
    <name evidence="2" type="primary">cheW</name>
    <name evidence="2" type="ORF">PsB1_1993</name>
</gene>
<dbReference type="SUPFAM" id="SSF50341">
    <property type="entry name" value="CheW-like"/>
    <property type="match status" value="1"/>
</dbReference>
<sequence>MTVTANRRESDLALAKVGTKEFVTVHVADQLLGVQVTDIQDVFSLKSLTPVPGARPEIAGVLNLRGRIVTAIDARQRLGLPQRPQGYAGMMAVGVEFQNESYGILVDQVGEVLRLADQEFEPNPVNLDSIWKDVSQGVYRLDGRLLMVLDIEHLLRVAAA</sequence>
<dbReference type="PROSITE" id="PS50851">
    <property type="entry name" value="CHEW"/>
    <property type="match status" value="1"/>
</dbReference>
<dbReference type="SMART" id="SM00260">
    <property type="entry name" value="CheW"/>
    <property type="match status" value="1"/>
</dbReference>
<dbReference type="Gene3D" id="2.30.30.40">
    <property type="entry name" value="SH3 Domains"/>
    <property type="match status" value="1"/>
</dbReference>